<dbReference type="Gene3D" id="3.30.565.10">
    <property type="entry name" value="Histidine kinase-like ATPase, C-terminal domain"/>
    <property type="match status" value="1"/>
</dbReference>
<dbReference type="KEGG" id="rsn:RSPO_c03342"/>
<evidence type="ECO:0000256" key="5">
    <source>
        <dbReference type="ARBA" id="ARBA00022777"/>
    </source>
</evidence>
<keyword evidence="5 12" id="KW-0418">Kinase</keyword>
<feature type="transmembrane region" description="Helical" evidence="10">
    <location>
        <begin position="23"/>
        <end position="42"/>
    </location>
</feature>
<dbReference type="SMART" id="SM01049">
    <property type="entry name" value="Cache_2"/>
    <property type="match status" value="1"/>
</dbReference>
<dbReference type="Proteomes" id="UP000007953">
    <property type="component" value="Chromosome"/>
</dbReference>
<dbReference type="Gene3D" id="1.20.5.1930">
    <property type="match status" value="1"/>
</dbReference>
<evidence type="ECO:0000256" key="1">
    <source>
        <dbReference type="ARBA" id="ARBA00004651"/>
    </source>
</evidence>
<dbReference type="Pfam" id="PF17200">
    <property type="entry name" value="sCache_2"/>
    <property type="match status" value="1"/>
</dbReference>
<dbReference type="InterPro" id="IPR033480">
    <property type="entry name" value="sCache_2"/>
</dbReference>
<keyword evidence="7" id="KW-0902">Two-component regulatory system</keyword>
<dbReference type="CDD" id="cd16917">
    <property type="entry name" value="HATPase_UhpB-NarQ-NarX-like"/>
    <property type="match status" value="1"/>
</dbReference>
<dbReference type="SMART" id="SM00387">
    <property type="entry name" value="HATPase_c"/>
    <property type="match status" value="1"/>
</dbReference>
<accession>F6G4N6</accession>
<gene>
    <name evidence="12" type="primary">vsrA</name>
    <name evidence="12" type="ordered locus">RSPO_c03342</name>
</gene>
<dbReference type="InterPro" id="IPR036890">
    <property type="entry name" value="HATPase_C_sf"/>
</dbReference>
<evidence type="ECO:0000313" key="13">
    <source>
        <dbReference type="Proteomes" id="UP000007953"/>
    </source>
</evidence>
<dbReference type="InterPro" id="IPR050482">
    <property type="entry name" value="Sensor_HK_TwoCompSys"/>
</dbReference>
<dbReference type="Gene3D" id="3.30.450.20">
    <property type="entry name" value="PAS domain"/>
    <property type="match status" value="1"/>
</dbReference>
<dbReference type="SUPFAM" id="SSF55874">
    <property type="entry name" value="ATPase domain of HSP90 chaperone/DNA topoisomerase II/histidine kinase"/>
    <property type="match status" value="1"/>
</dbReference>
<evidence type="ECO:0000313" key="12">
    <source>
        <dbReference type="EMBL" id="AEG70633.1"/>
    </source>
</evidence>
<dbReference type="GO" id="GO:0005886">
    <property type="term" value="C:plasma membrane"/>
    <property type="evidence" value="ECO:0007669"/>
    <property type="project" value="UniProtKB-SubCell"/>
</dbReference>
<feature type="transmembrane region" description="Helical" evidence="10">
    <location>
        <begin position="218"/>
        <end position="242"/>
    </location>
</feature>
<evidence type="ECO:0000256" key="6">
    <source>
        <dbReference type="ARBA" id="ARBA00022989"/>
    </source>
</evidence>
<dbReference type="PANTHER" id="PTHR24421:SF37">
    <property type="entry name" value="SENSOR HISTIDINE KINASE NARS"/>
    <property type="match status" value="1"/>
</dbReference>
<dbReference type="PROSITE" id="PS50109">
    <property type="entry name" value="HIS_KIN"/>
    <property type="match status" value="1"/>
</dbReference>
<dbReference type="Pfam" id="PF07730">
    <property type="entry name" value="HisKA_3"/>
    <property type="match status" value="1"/>
</dbReference>
<dbReference type="CDD" id="cd18774">
    <property type="entry name" value="PDC2_HK_sensor"/>
    <property type="match status" value="1"/>
</dbReference>
<organism evidence="12 13">
    <name type="scientific">Ralstonia solanacearum (strain Po82)</name>
    <dbReference type="NCBI Taxonomy" id="1031711"/>
    <lineage>
        <taxon>Bacteria</taxon>
        <taxon>Pseudomonadati</taxon>
        <taxon>Pseudomonadota</taxon>
        <taxon>Betaproteobacteria</taxon>
        <taxon>Burkholderiales</taxon>
        <taxon>Burkholderiaceae</taxon>
        <taxon>Ralstonia</taxon>
        <taxon>Ralstonia solanacearum species complex</taxon>
    </lineage>
</organism>
<evidence type="ECO:0000256" key="2">
    <source>
        <dbReference type="ARBA" id="ARBA00022475"/>
    </source>
</evidence>
<dbReference type="HOGENOM" id="CLU_000445_20_6_4"/>
<evidence type="ECO:0000259" key="11">
    <source>
        <dbReference type="PROSITE" id="PS50109"/>
    </source>
</evidence>
<dbReference type="InterPro" id="IPR011712">
    <property type="entry name" value="Sig_transdc_His_kin_sub3_dim/P"/>
</dbReference>
<dbReference type="eggNOG" id="COG4564">
    <property type="taxonomic scope" value="Bacteria"/>
</dbReference>
<evidence type="ECO:0000256" key="9">
    <source>
        <dbReference type="SAM" id="MobiDB-lite"/>
    </source>
</evidence>
<dbReference type="PIRSF" id="PIRSF037314">
    <property type="entry name" value="STHK_MctS"/>
    <property type="match status" value="1"/>
</dbReference>
<evidence type="ECO:0000256" key="4">
    <source>
        <dbReference type="ARBA" id="ARBA00022692"/>
    </source>
</evidence>
<dbReference type="GO" id="GO:0046983">
    <property type="term" value="F:protein dimerization activity"/>
    <property type="evidence" value="ECO:0007669"/>
    <property type="project" value="InterPro"/>
</dbReference>
<comment type="subcellular location">
    <subcellularLocation>
        <location evidence="1">Cell membrane</location>
        <topology evidence="1">Multi-pass membrane protein</topology>
    </subcellularLocation>
</comment>
<feature type="region of interest" description="Disordered" evidence="9">
    <location>
        <begin position="294"/>
        <end position="313"/>
    </location>
</feature>
<dbReference type="InterPro" id="IPR005467">
    <property type="entry name" value="His_kinase_dom"/>
</dbReference>
<keyword evidence="2" id="KW-1003">Cell membrane</keyword>
<dbReference type="Pfam" id="PF02518">
    <property type="entry name" value="HATPase_c"/>
    <property type="match status" value="1"/>
</dbReference>
<dbReference type="InterPro" id="IPR017171">
    <property type="entry name" value="Sig_transdc_His_kinase_MctS"/>
</dbReference>
<sequence length="501" mass="54383">MPLRCCAAVHDPRAPVMKLRQKILLLAVAPLTIAMLAIMLTVRHQSIALAQHERQLVESAYLQAKEAELRAHVKLARSAIAPLLASGRSDGATRDEAMRTLARLDFGPDGYFFLYDLHGRNLMHPRQPELVGRDLWDLTDTRGQPTIQKLVAAAQAGGGFVRYLWDKPSTHQSVAKLGYVEPIPQWGWMVGTGLYLDDVEQTLREIDRRAQTNIDQTLAWVVAITVVCILLVAGSGLALNVSDHREADAKLRQLAQQVVRSQEDERARVSRELHDGISQVLVSTKLLLETAHSHLEPPGSHAGPPSAPAPDKAAGMLRRALDRLNGALGEVRRVSHNLRPALLDDLGLAAALELLVRETREAHEDRQPGFVIALETSGPPVRMPDACNTAFFRIAQEAVSNIERHAAGATRIGLLLEHDVDTVRLSIRDNGPGFDVESVQVDPEHGIGLRNMRERMAALGGTCTIVSGPHGTEVCVALPHLVIARLASAASSSSASVPASA</sequence>
<evidence type="ECO:0000256" key="7">
    <source>
        <dbReference type="ARBA" id="ARBA00023012"/>
    </source>
</evidence>
<dbReference type="GO" id="GO:0000155">
    <property type="term" value="F:phosphorelay sensor kinase activity"/>
    <property type="evidence" value="ECO:0007669"/>
    <property type="project" value="InterPro"/>
</dbReference>
<protein>
    <submittedName>
        <fullName evidence="12">Transmembrane sensor kinase vsra</fullName>
    </submittedName>
</protein>
<keyword evidence="4 10" id="KW-0812">Transmembrane</keyword>
<reference evidence="12 13" key="1">
    <citation type="journal article" date="2011" name="J. Bacteriol.">
        <title>Complete genome sequence of the plant pathogen Ralstonia solanacearum strain Po82.</title>
        <authorList>
            <person name="Xu J."/>
            <person name="Zheng H.J."/>
            <person name="Liu L."/>
            <person name="Pan Z.C."/>
            <person name="Prior P."/>
            <person name="Tang B."/>
            <person name="Xu J.S."/>
            <person name="Zhang H."/>
            <person name="Tian Q."/>
            <person name="Zhang L.Q."/>
            <person name="Feng J."/>
        </authorList>
    </citation>
    <scope>NUCLEOTIDE SEQUENCE [LARGE SCALE GENOMIC DNA]</scope>
    <source>
        <strain evidence="12 13">Po82</strain>
    </source>
</reference>
<feature type="domain" description="Histidine kinase" evidence="11">
    <location>
        <begin position="268"/>
        <end position="482"/>
    </location>
</feature>
<keyword evidence="6 10" id="KW-1133">Transmembrane helix</keyword>
<proteinExistence type="predicted"/>
<name>F6G4N6_RALS8</name>
<keyword evidence="3" id="KW-0808">Transferase</keyword>
<dbReference type="PATRIC" id="fig|1031711.3.peg.3274"/>
<dbReference type="AlphaFoldDB" id="F6G4N6"/>
<evidence type="ECO:0000256" key="3">
    <source>
        <dbReference type="ARBA" id="ARBA00022679"/>
    </source>
</evidence>
<keyword evidence="8 10" id="KW-0472">Membrane</keyword>
<dbReference type="PANTHER" id="PTHR24421">
    <property type="entry name" value="NITRATE/NITRITE SENSOR PROTEIN NARX-RELATED"/>
    <property type="match status" value="1"/>
</dbReference>
<evidence type="ECO:0000256" key="8">
    <source>
        <dbReference type="ARBA" id="ARBA00023136"/>
    </source>
</evidence>
<dbReference type="InterPro" id="IPR003594">
    <property type="entry name" value="HATPase_dom"/>
</dbReference>
<evidence type="ECO:0000256" key="10">
    <source>
        <dbReference type="SAM" id="Phobius"/>
    </source>
</evidence>
<dbReference type="EMBL" id="CP002819">
    <property type="protein sequence ID" value="AEG70633.1"/>
    <property type="molecule type" value="Genomic_DNA"/>
</dbReference>